<reference evidence="2" key="1">
    <citation type="submission" date="2023-08" db="EMBL/GenBank/DDBJ databases">
        <title>Draft sequence of the Babesia gibsoni genome.</title>
        <authorList>
            <person name="Yamagishi J.Y."/>
            <person name="Xuan X.X."/>
        </authorList>
    </citation>
    <scope>NUCLEOTIDE SEQUENCE</scope>
    <source>
        <strain evidence="2">Azabu</strain>
    </source>
</reference>
<evidence type="ECO:0000313" key="3">
    <source>
        <dbReference type="Proteomes" id="UP001230268"/>
    </source>
</evidence>
<sequence length="798" mass="91000">MVASTVLSILYEFLVAESRYEARGSEYRARLKAMLEDMLSAQHEIPRFYVKSKHASASKVLDEMVNCVTLVDCSDVLKFNLFAYPGIRQYAYPEIPEFSSLDVNFLKSWQTFFGIHDLRERQGCGYRYRRGKGTMQPEWPSYSSEEDLEDSYDDSESPSDSDSDRIDAVITADDILCPRVRPEILEGLLLPSVTETPETKEESAESDILGERYTCNRVPLYMDSTYKIDRGAIVFGLINDPKLNLDWSCNKSYSTYAAFVKDYMSETDFEMSEDDNVAGNTTDEGKYDSDSSAEDRHIKYEPNAIFGNYYCPLPKGYKPRLSWNENKDKKEQQQKSTINYTSFTPQAMEVTSTVYVGSDGAPRVSCIGTLGEKTKRGPCCRKKKLNSAQFSIQRRLEKAISGVFAIKNAISNLCSRCSGWSINNGCSIVFCESCEDTLINEFDTSVVDRLFELRRHLTSELYSGMGYKFVDSDAKKSTKGDCGARYITVPALCEIGGTYPKASMHDGRYVPNSMDLPIGSVIELSNVVYTNAELRPYAEHKSRILAHCRQRRKQKLQCLNNYLENLYQLYGTATTKKHFQQVSNDFTMIFKRGYIPLPNTEGYYSQQNFDDITSYVLYKLPLDTSLIRKAFYRRGAYSDQADGVFSSCLLELAEETKDMKKEMQQNSYQWKEIVLKYHIRKHQVEEAPKKPSISRYASSILKSLNHMEYLRATQVLLNIPSEILDKLFQSGRLEVGFPTSLEMHILAIPDAVLDPCMYSKSGMSLLFSLQLIMQNLCALSPFLKVTAMSNENRKRRAK</sequence>
<accession>A0AAD8LLF6</accession>
<evidence type="ECO:0000256" key="1">
    <source>
        <dbReference type="SAM" id="MobiDB-lite"/>
    </source>
</evidence>
<organism evidence="2 3">
    <name type="scientific">Babesia gibsoni</name>
    <dbReference type="NCBI Taxonomy" id="33632"/>
    <lineage>
        <taxon>Eukaryota</taxon>
        <taxon>Sar</taxon>
        <taxon>Alveolata</taxon>
        <taxon>Apicomplexa</taxon>
        <taxon>Aconoidasida</taxon>
        <taxon>Piroplasmida</taxon>
        <taxon>Babesiidae</taxon>
        <taxon>Babesia</taxon>
    </lineage>
</organism>
<feature type="region of interest" description="Disordered" evidence="1">
    <location>
        <begin position="133"/>
        <end position="164"/>
    </location>
</feature>
<feature type="region of interest" description="Disordered" evidence="1">
    <location>
        <begin position="273"/>
        <end position="294"/>
    </location>
</feature>
<dbReference type="AlphaFoldDB" id="A0AAD8LLF6"/>
<comment type="caution">
    <text evidence="2">The sequence shown here is derived from an EMBL/GenBank/DDBJ whole genome shotgun (WGS) entry which is preliminary data.</text>
</comment>
<name>A0AAD8LLF6_BABGI</name>
<dbReference type="EMBL" id="JAVEPI010000002">
    <property type="protein sequence ID" value="KAK1443728.1"/>
    <property type="molecule type" value="Genomic_DNA"/>
</dbReference>
<feature type="compositionally biased region" description="Basic and acidic residues" evidence="1">
    <location>
        <begin position="283"/>
        <end position="294"/>
    </location>
</feature>
<protein>
    <submittedName>
        <fullName evidence="2">Uncharacterized protein</fullName>
    </submittedName>
</protein>
<feature type="compositionally biased region" description="Acidic residues" evidence="1">
    <location>
        <begin position="144"/>
        <end position="161"/>
    </location>
</feature>
<dbReference type="Proteomes" id="UP001230268">
    <property type="component" value="Unassembled WGS sequence"/>
</dbReference>
<keyword evidence="3" id="KW-1185">Reference proteome</keyword>
<proteinExistence type="predicted"/>
<gene>
    <name evidence="2" type="ORF">BgAZ_206040</name>
</gene>
<evidence type="ECO:0000313" key="2">
    <source>
        <dbReference type="EMBL" id="KAK1443728.1"/>
    </source>
</evidence>